<dbReference type="CDD" id="cd01644">
    <property type="entry name" value="RT_pepA17"/>
    <property type="match status" value="1"/>
</dbReference>
<protein>
    <submittedName>
        <fullName evidence="2">Uncharacterized protein LOC106165296</fullName>
    </submittedName>
</protein>
<dbReference type="AlphaFoldDB" id="A0A1S3IMZ8"/>
<dbReference type="Proteomes" id="UP000085678">
    <property type="component" value="Unplaced"/>
</dbReference>
<dbReference type="PANTHER" id="PTHR47331">
    <property type="entry name" value="PHD-TYPE DOMAIN-CONTAINING PROTEIN"/>
    <property type="match status" value="1"/>
</dbReference>
<keyword evidence="1" id="KW-1185">Reference proteome</keyword>
<organism evidence="1 2">
    <name type="scientific">Lingula anatina</name>
    <name type="common">Brachiopod</name>
    <name type="synonym">Lingula unguis</name>
    <dbReference type="NCBI Taxonomy" id="7574"/>
    <lineage>
        <taxon>Eukaryota</taxon>
        <taxon>Metazoa</taxon>
        <taxon>Spiralia</taxon>
        <taxon>Lophotrochozoa</taxon>
        <taxon>Brachiopoda</taxon>
        <taxon>Linguliformea</taxon>
        <taxon>Lingulata</taxon>
        <taxon>Lingulida</taxon>
        <taxon>Linguloidea</taxon>
        <taxon>Lingulidae</taxon>
        <taxon>Lingula</taxon>
    </lineage>
</organism>
<sequence length="701" mass="80335">MQGLIDKCYAEESPHEDGGWYLPHHGVYHPKKREKLRVVLDASAKHENVALNDCLLKGPGQNNSLIGVLLRFREQPVANMGDMENMFHMFKVKEEDRKFLQFLWWKDGDLNSNHIKYRMTSHIFGAISSPACALYGLRKLAEDYQDEYSSNVIAFLKNDFYVDDGLKSIESSEEAIHLISETRELLNKGNLRLHKLVSNNREVMNTIPMSERAKEMRNIDLNRDTLPICPALGVQWCVEADSFQFKVQINDKPLTRRGILSTVSCIFDPLGLVSPFILGGKKILQELRRDGAEWDDQVPESISCRWERWRSDLLNLTKLNIPRCYKPNDFGEVTTAELHHFSDASVEGLGQSSYLRLKSNTGRIATTLVMGKSKVAPSKPVIVPRLELSAAVMSIKVGSFLAKELEYEDIAHVYWTDSKVVLGLAPDDPEVRKSEVNVFAPNVETNHDHLSDVLKRFSSWNIATRVVMWCLRFIQKLKQAKNRKSTQQNTVEARNEPLNVQEIQVAEKIILKSTQTATFEKEIEILKAINREDNSEHTERKQARYRNEQIKKTRSLYRLDPFLCEDGQLRVGGRIKRANLLRELTHPVILPKHHHVTNLIIDHYHTRCGHSGSGITLNEVRASGYWIISGRAKIGSYIWKCVTCRKLRANSQSQKTSDLPADRLEHAPPFTYSAVDFFGPFYVKEGRKQMKRYGAMFTFNL</sequence>
<dbReference type="RefSeq" id="XP_013398914.1">
    <property type="nucleotide sequence ID" value="XM_013543460.1"/>
</dbReference>
<dbReference type="OrthoDB" id="10061219at2759"/>
<name>A0A1S3IMZ8_LINAN</name>
<evidence type="ECO:0000313" key="1">
    <source>
        <dbReference type="Proteomes" id="UP000085678"/>
    </source>
</evidence>
<reference evidence="2" key="1">
    <citation type="submission" date="2025-08" db="UniProtKB">
        <authorList>
            <consortium name="RefSeq"/>
        </authorList>
    </citation>
    <scope>IDENTIFICATION</scope>
    <source>
        <tissue evidence="2">Gonads</tissue>
    </source>
</reference>
<dbReference type="Gene3D" id="1.10.340.70">
    <property type="match status" value="1"/>
</dbReference>
<dbReference type="PANTHER" id="PTHR47331:SF5">
    <property type="entry name" value="RIBONUCLEASE H"/>
    <property type="match status" value="1"/>
</dbReference>
<dbReference type="InterPro" id="IPR008042">
    <property type="entry name" value="Retrotrans_Pao"/>
</dbReference>
<dbReference type="KEGG" id="lak:106165296"/>
<proteinExistence type="predicted"/>
<dbReference type="InterPro" id="IPR043502">
    <property type="entry name" value="DNA/RNA_pol_sf"/>
</dbReference>
<dbReference type="GeneID" id="106165296"/>
<evidence type="ECO:0000313" key="2">
    <source>
        <dbReference type="RefSeq" id="XP_013398914.1"/>
    </source>
</evidence>
<gene>
    <name evidence="2" type="primary">LOC106165296</name>
</gene>
<dbReference type="SUPFAM" id="SSF56672">
    <property type="entry name" value="DNA/RNA polymerases"/>
    <property type="match status" value="1"/>
</dbReference>
<dbReference type="InParanoid" id="A0A1S3IMZ8"/>
<dbReference type="Pfam" id="PF05380">
    <property type="entry name" value="Peptidase_A17"/>
    <property type="match status" value="1"/>
</dbReference>
<accession>A0A1S3IMZ8</accession>